<feature type="transmembrane region" description="Helical" evidence="6">
    <location>
        <begin position="55"/>
        <end position="75"/>
    </location>
</feature>
<feature type="transmembrane region" description="Helical" evidence="6">
    <location>
        <begin position="21"/>
        <end position="49"/>
    </location>
</feature>
<comment type="subcellular location">
    <subcellularLocation>
        <location evidence="1">Cell membrane</location>
        <topology evidence="1">Multi-pass membrane protein</topology>
    </subcellularLocation>
</comment>
<dbReference type="PANTHER" id="PTHR30250">
    <property type="entry name" value="PST FAMILY PREDICTED COLANIC ACID TRANSPORTER"/>
    <property type="match status" value="1"/>
</dbReference>
<feature type="transmembrane region" description="Helical" evidence="6">
    <location>
        <begin position="302"/>
        <end position="320"/>
    </location>
</feature>
<dbReference type="RefSeq" id="WP_143161773.1">
    <property type="nucleotide sequence ID" value="NZ_FQVQ01000011.1"/>
</dbReference>
<evidence type="ECO:0000313" key="8">
    <source>
        <dbReference type="Proteomes" id="UP000184147"/>
    </source>
</evidence>
<organism evidence="7 8">
    <name type="scientific">Flavobacterium fontis</name>
    <dbReference type="NCBI Taxonomy" id="1124188"/>
    <lineage>
        <taxon>Bacteria</taxon>
        <taxon>Pseudomonadati</taxon>
        <taxon>Bacteroidota</taxon>
        <taxon>Flavobacteriia</taxon>
        <taxon>Flavobacteriales</taxon>
        <taxon>Flavobacteriaceae</taxon>
        <taxon>Flavobacterium</taxon>
    </lineage>
</organism>
<gene>
    <name evidence="7" type="ORF">SAMN05444377_11124</name>
</gene>
<keyword evidence="5 6" id="KW-0472">Membrane</keyword>
<feature type="transmembrane region" description="Helical" evidence="6">
    <location>
        <begin position="186"/>
        <end position="204"/>
    </location>
</feature>
<keyword evidence="8" id="KW-1185">Reference proteome</keyword>
<feature type="transmembrane region" description="Helical" evidence="6">
    <location>
        <begin position="394"/>
        <end position="415"/>
    </location>
</feature>
<dbReference type="Proteomes" id="UP000184147">
    <property type="component" value="Unassembled WGS sequence"/>
</dbReference>
<accession>A0A1M5C9L2</accession>
<evidence type="ECO:0000256" key="3">
    <source>
        <dbReference type="ARBA" id="ARBA00022692"/>
    </source>
</evidence>
<feature type="transmembrane region" description="Helical" evidence="6">
    <location>
        <begin position="370"/>
        <end position="388"/>
    </location>
</feature>
<evidence type="ECO:0000256" key="5">
    <source>
        <dbReference type="ARBA" id="ARBA00023136"/>
    </source>
</evidence>
<feature type="transmembrane region" description="Helical" evidence="6">
    <location>
        <begin position="128"/>
        <end position="149"/>
    </location>
</feature>
<protein>
    <submittedName>
        <fullName evidence="7">Polysaccharide transporter, PST family</fullName>
    </submittedName>
</protein>
<dbReference type="InterPro" id="IPR044550">
    <property type="entry name" value="WzxE"/>
</dbReference>
<feature type="transmembrane region" description="Helical" evidence="6">
    <location>
        <begin position="87"/>
        <end position="108"/>
    </location>
</feature>
<dbReference type="OrthoDB" id="9769862at2"/>
<dbReference type="AlphaFoldDB" id="A0A1M5C9L2"/>
<feature type="transmembrane region" description="Helical" evidence="6">
    <location>
        <begin position="161"/>
        <end position="180"/>
    </location>
</feature>
<evidence type="ECO:0000256" key="4">
    <source>
        <dbReference type="ARBA" id="ARBA00022989"/>
    </source>
</evidence>
<evidence type="ECO:0000313" key="7">
    <source>
        <dbReference type="EMBL" id="SHF51439.1"/>
    </source>
</evidence>
<name>A0A1M5C9L2_9FLAO</name>
<feature type="transmembrane region" description="Helical" evidence="6">
    <location>
        <begin position="264"/>
        <end position="282"/>
    </location>
</feature>
<keyword evidence="2" id="KW-1003">Cell membrane</keyword>
<dbReference type="InterPro" id="IPR050833">
    <property type="entry name" value="Poly_Biosynth_Transport"/>
</dbReference>
<keyword evidence="4 6" id="KW-1133">Transmembrane helix</keyword>
<dbReference type="STRING" id="1124188.SAMN05444377_11124"/>
<sequence>MKWRQYIKEHELWRITSLNSLSVLVRMGTGLISAKVVALCIGPTGMAWVGNLRNFITAVENIATLGMTNGIVKYTTEYRNDPNKQAAFINTVLTVLTAVALLTSLGIGSLAVLWNPMLLEGFTADTSLWWWIAAALPWYLVAIVLVAILNGLEAFREVVKIQTFGAILGLGATVGLVYFYATWGALLAVVVAPAVSFGLSAWALRNTLHRFQLRVQWSFIRDLSHYSLMALASSVVGPWVLILIRKKLIAFHGLEQAGYWEALNRLSGFYFVFVTTLIGLYFLPKLVQSESRAADREVFRAYYGKIIPLFGLGLLLIYLLRNPLITFLYTDEFQPITSVLIWQLLGDFCKALALLLGYRFFAKRQTVQFLITEMGSLALLYFLCSLWIPSYGLLGLLYAYTLNYAVYFLLLVLLYRFRQSQ</sequence>
<evidence type="ECO:0000256" key="6">
    <source>
        <dbReference type="SAM" id="Phobius"/>
    </source>
</evidence>
<feature type="transmembrane region" description="Helical" evidence="6">
    <location>
        <begin position="340"/>
        <end position="358"/>
    </location>
</feature>
<dbReference type="PANTHER" id="PTHR30250:SF30">
    <property type="entry name" value="LIPID III FLIPPASE"/>
    <property type="match status" value="1"/>
</dbReference>
<proteinExistence type="predicted"/>
<dbReference type="GO" id="GO:0005886">
    <property type="term" value="C:plasma membrane"/>
    <property type="evidence" value="ECO:0007669"/>
    <property type="project" value="UniProtKB-SubCell"/>
</dbReference>
<dbReference type="EMBL" id="FQVQ01000011">
    <property type="protein sequence ID" value="SHF51439.1"/>
    <property type="molecule type" value="Genomic_DNA"/>
</dbReference>
<dbReference type="GO" id="GO:0009246">
    <property type="term" value="P:enterobacterial common antigen biosynthetic process"/>
    <property type="evidence" value="ECO:0007669"/>
    <property type="project" value="InterPro"/>
</dbReference>
<feature type="transmembrane region" description="Helical" evidence="6">
    <location>
        <begin position="225"/>
        <end position="244"/>
    </location>
</feature>
<dbReference type="InterPro" id="IPR002797">
    <property type="entry name" value="Polysacc_synth"/>
</dbReference>
<keyword evidence="3 6" id="KW-0812">Transmembrane</keyword>
<reference evidence="7 8" key="1">
    <citation type="submission" date="2016-11" db="EMBL/GenBank/DDBJ databases">
        <authorList>
            <person name="Jaros S."/>
            <person name="Januszkiewicz K."/>
            <person name="Wedrychowicz H."/>
        </authorList>
    </citation>
    <scope>NUCLEOTIDE SEQUENCE [LARGE SCALE GENOMIC DNA]</scope>
    <source>
        <strain evidence="7 8">DSM 25660</strain>
    </source>
</reference>
<evidence type="ECO:0000256" key="1">
    <source>
        <dbReference type="ARBA" id="ARBA00004651"/>
    </source>
</evidence>
<evidence type="ECO:0000256" key="2">
    <source>
        <dbReference type="ARBA" id="ARBA00022475"/>
    </source>
</evidence>
<dbReference type="CDD" id="cd13125">
    <property type="entry name" value="MATE_like_10"/>
    <property type="match status" value="1"/>
</dbReference>
<dbReference type="Pfam" id="PF01943">
    <property type="entry name" value="Polysacc_synt"/>
    <property type="match status" value="1"/>
</dbReference>